<gene>
    <name evidence="5" type="ORF">TWF718_005190</name>
</gene>
<dbReference type="InterPro" id="IPR056884">
    <property type="entry name" value="NPHP3-like_N"/>
</dbReference>
<dbReference type="InterPro" id="IPR019405">
    <property type="entry name" value="Lactonase_7-beta_prop"/>
</dbReference>
<keyword evidence="2" id="KW-0677">Repeat</keyword>
<dbReference type="AlphaFoldDB" id="A0AAN8P0J3"/>
<dbReference type="PROSITE" id="PS50294">
    <property type="entry name" value="WD_REPEATS_REGION"/>
    <property type="match status" value="2"/>
</dbReference>
<dbReference type="Proteomes" id="UP001313282">
    <property type="component" value="Unassembled WGS sequence"/>
</dbReference>
<dbReference type="InterPro" id="IPR036322">
    <property type="entry name" value="WD40_repeat_dom_sf"/>
</dbReference>
<dbReference type="InterPro" id="IPR027417">
    <property type="entry name" value="P-loop_NTPase"/>
</dbReference>
<evidence type="ECO:0000256" key="2">
    <source>
        <dbReference type="ARBA" id="ARBA00022737"/>
    </source>
</evidence>
<dbReference type="PROSITE" id="PS50082">
    <property type="entry name" value="WD_REPEATS_2"/>
    <property type="match status" value="3"/>
</dbReference>
<dbReference type="PROSITE" id="PS00678">
    <property type="entry name" value="WD_REPEATS_1"/>
    <property type="match status" value="2"/>
</dbReference>
<evidence type="ECO:0000313" key="5">
    <source>
        <dbReference type="EMBL" id="KAK6352041.1"/>
    </source>
</evidence>
<evidence type="ECO:0000256" key="3">
    <source>
        <dbReference type="PROSITE-ProRule" id="PRU00221"/>
    </source>
</evidence>
<evidence type="ECO:0000313" key="6">
    <source>
        <dbReference type="Proteomes" id="UP001313282"/>
    </source>
</evidence>
<dbReference type="InterPro" id="IPR015943">
    <property type="entry name" value="WD40/YVTN_repeat-like_dom_sf"/>
</dbReference>
<dbReference type="InterPro" id="IPR001680">
    <property type="entry name" value="WD40_rpt"/>
</dbReference>
<dbReference type="SUPFAM" id="SSF50978">
    <property type="entry name" value="WD40 repeat-like"/>
    <property type="match status" value="2"/>
</dbReference>
<organism evidence="5 6">
    <name type="scientific">Orbilia javanica</name>
    <dbReference type="NCBI Taxonomy" id="47235"/>
    <lineage>
        <taxon>Eukaryota</taxon>
        <taxon>Fungi</taxon>
        <taxon>Dikarya</taxon>
        <taxon>Ascomycota</taxon>
        <taxon>Pezizomycotina</taxon>
        <taxon>Orbiliomycetes</taxon>
        <taxon>Orbiliales</taxon>
        <taxon>Orbiliaceae</taxon>
        <taxon>Orbilia</taxon>
    </lineage>
</organism>
<accession>A0AAN8P0J3</accession>
<reference evidence="5 6" key="1">
    <citation type="submission" date="2019-10" db="EMBL/GenBank/DDBJ databases">
        <authorList>
            <person name="Palmer J.M."/>
        </authorList>
    </citation>
    <scope>NUCLEOTIDE SEQUENCE [LARGE SCALE GENOMIC DNA]</scope>
    <source>
        <strain evidence="5 6">TWF718</strain>
    </source>
</reference>
<dbReference type="InterPro" id="IPR019775">
    <property type="entry name" value="WD40_repeat_CS"/>
</dbReference>
<dbReference type="PANTHER" id="PTHR19879:SF9">
    <property type="entry name" value="TRANSCRIPTION INITIATION FACTOR TFIID SUBUNIT 5"/>
    <property type="match status" value="1"/>
</dbReference>
<dbReference type="Gene3D" id="2.130.10.10">
    <property type="entry name" value="YVTN repeat-like/Quinoprotein amine dehydrogenase"/>
    <property type="match status" value="3"/>
</dbReference>
<dbReference type="InterPro" id="IPR020472">
    <property type="entry name" value="WD40_PAC1"/>
</dbReference>
<dbReference type="InterPro" id="IPR007111">
    <property type="entry name" value="NACHT_NTPase"/>
</dbReference>
<dbReference type="EMBL" id="JAVHNR010000002">
    <property type="protein sequence ID" value="KAK6352041.1"/>
    <property type="molecule type" value="Genomic_DNA"/>
</dbReference>
<protein>
    <recommendedName>
        <fullName evidence="4">NACHT domain-containing protein</fullName>
    </recommendedName>
</protein>
<dbReference type="PROSITE" id="PS50837">
    <property type="entry name" value="NACHT"/>
    <property type="match status" value="1"/>
</dbReference>
<dbReference type="Gene3D" id="3.40.50.300">
    <property type="entry name" value="P-loop containing nucleotide triphosphate hydrolases"/>
    <property type="match status" value="1"/>
</dbReference>
<evidence type="ECO:0000256" key="1">
    <source>
        <dbReference type="ARBA" id="ARBA00022574"/>
    </source>
</evidence>
<dbReference type="SUPFAM" id="SSF52540">
    <property type="entry name" value="P-loop containing nucleoside triphosphate hydrolases"/>
    <property type="match status" value="1"/>
</dbReference>
<dbReference type="PRINTS" id="PR00320">
    <property type="entry name" value="GPROTEINBRPT"/>
</dbReference>
<dbReference type="PANTHER" id="PTHR19879">
    <property type="entry name" value="TRANSCRIPTION INITIATION FACTOR TFIID"/>
    <property type="match status" value="1"/>
</dbReference>
<keyword evidence="1 3" id="KW-0853">WD repeat</keyword>
<feature type="repeat" description="WD" evidence="3">
    <location>
        <begin position="612"/>
        <end position="653"/>
    </location>
</feature>
<dbReference type="Pfam" id="PF00400">
    <property type="entry name" value="WD40"/>
    <property type="match status" value="4"/>
</dbReference>
<proteinExistence type="predicted"/>
<evidence type="ECO:0000259" key="4">
    <source>
        <dbReference type="PROSITE" id="PS50837"/>
    </source>
</evidence>
<name>A0AAN8P0J3_9PEZI</name>
<feature type="repeat" description="WD" evidence="3">
    <location>
        <begin position="653"/>
        <end position="694"/>
    </location>
</feature>
<comment type="caution">
    <text evidence="5">The sequence shown here is derived from an EMBL/GenBank/DDBJ whole genome shotgun (WGS) entry which is preliminary data.</text>
</comment>
<dbReference type="SUPFAM" id="SSF101908">
    <property type="entry name" value="Putative isomerase YbhE"/>
    <property type="match status" value="1"/>
</dbReference>
<dbReference type="Pfam" id="PF24883">
    <property type="entry name" value="NPHP3_N"/>
    <property type="match status" value="1"/>
</dbReference>
<dbReference type="SMART" id="SM00320">
    <property type="entry name" value="WD40"/>
    <property type="match status" value="10"/>
</dbReference>
<dbReference type="Pfam" id="PF10282">
    <property type="entry name" value="Lactonase"/>
    <property type="match status" value="1"/>
</dbReference>
<feature type="domain" description="NACHT" evidence="4">
    <location>
        <begin position="52"/>
        <end position="208"/>
    </location>
</feature>
<sequence>MTLDKEDLEKIPCVESAAFDSAAGAGVKCYRGTRECLRHEIKTWAEDPHEKCIFWLKGAAGTGKSTIARTVAQDFDDNDQLGASFFFSRFEAERNNPLKFFTTIATHLSQKVPGLVPYIKDAIKKEPMIASKTLEKQFKSLILQPLNELQATSSSGTPGDETPQPLVLVFDALDECGDDEKIKEIVCLLAKVQELKAVQMRIFLTSRPEFLICRSFNRISSMHKSKTLQDEPLTKTDISTFLRKELSTIKSDFDADWPNSQLPADWPGEESIQKLAEMATPLFVFATTVCLFIEDTIAMNPQEQLDTILKSGVPQGDPDSKLYQTYRPVLKQIENRLSKTQIEKFGQEFRKIIGSIIILMDPLPISPLAHLLGVSESEVTAKLMHLKSVLHVPDDSTTPVRLLHLSFREVLISSYEISDNPWFRINEEKAHSMMTTRCLRVLSSYLKEDVCSLEYPGMLRRKLSTTEIEKALPKHAQYACLYWVHHLEHSGTNKCLADVYEFLRKYFLYWLEALSFLGGVSKSLNFVDTLSSLTDRKEGSKLQQFLYDAKRFLLQNWQIIDKAPLQAYSSAIIFSPETSIIRNLFWDHIPEWIDTDELPTPPKFWGAELQKLEGHRNIIHKLIFSPSNKYLASASRDFTIRIWDVATGQEVRIFEGQDGIEAIGFCSEGEELASVSIKGRVIVWDIATGQQVKNFKIAPCPSQERHEDFVADAIFSSNSEELMLVLGSSAIQVWNIREEKRIKIFRGRDWVRAAAFSPDGKRVAFSCWYNGTINIRNLETGCAISMDLEANQGRFSEFEVAFSPDGRHLVSITFDTVRVWDIADGRLLRIFEKNPSTPRAATFSSDGRYLAWMLAIDVNETNIDTASVLEVLDMTTQQVKTVGGRGSESASAVAISPDGKYLASSGRASTTIRLWDAMAEGPQDVLSGREPVSMVAFSHNGNLLVSVSDYTVKLWDAKKKKKEPEVLRKKGYERIGEVAFSPNDMRLALVVSDAVELWDITERSLIAIPTHQRGFVGSVAFSNDGKILALLSFTGVSLWNIDGTIAQKLKVFEIDRPAVALSFDGHQVAMGYRRWSNRCPESDDLIILWDTWTGKLVKTFRGHKDLVLALAFSPDGNYLASASRDRTIRLWDIATNRQTGCLELQTMINSLRFSRDGKCLETNRGLFDISDFQSLSQRPGHPFLLNGEWITQGRDNFLWLPADYRGTCSAFCRGHLAIGQTPGEVCFFRFRDEHLGIYRVDRK</sequence>
<keyword evidence="6" id="KW-1185">Reference proteome</keyword>
<dbReference type="CDD" id="cd00200">
    <property type="entry name" value="WD40"/>
    <property type="match status" value="2"/>
</dbReference>
<feature type="repeat" description="WD" evidence="3">
    <location>
        <begin position="1100"/>
        <end position="1141"/>
    </location>
</feature>